<dbReference type="Proteomes" id="UP000245999">
    <property type="component" value="Chromosome"/>
</dbReference>
<dbReference type="PANTHER" id="PTHR47739:SF1">
    <property type="entry name" value="TRNA1(VAL) (ADENINE(37)-N6)-METHYLTRANSFERASE"/>
    <property type="match status" value="1"/>
</dbReference>
<proteinExistence type="inferred from homology"/>
<keyword evidence="4 6" id="KW-0949">S-adenosyl-L-methionine</keyword>
<dbReference type="InterPro" id="IPR029063">
    <property type="entry name" value="SAM-dependent_MTases_sf"/>
</dbReference>
<evidence type="ECO:0000256" key="6">
    <source>
        <dbReference type="HAMAP-Rule" id="MF_01872"/>
    </source>
</evidence>
<keyword evidence="3 6" id="KW-0808">Transferase</keyword>
<keyword evidence="2 6" id="KW-0489">Methyltransferase</keyword>
<dbReference type="Pfam" id="PF05175">
    <property type="entry name" value="MTS"/>
    <property type="match status" value="1"/>
</dbReference>
<reference evidence="9" key="1">
    <citation type="submission" date="2018-04" db="EMBL/GenBank/DDBJ databases">
        <title>Complete genome of Antarctic heterotrophic bacterium Hymenobacter nivis.</title>
        <authorList>
            <person name="Terashima M."/>
        </authorList>
    </citation>
    <scope>NUCLEOTIDE SEQUENCE [LARGE SCALE GENOMIC DNA]</scope>
    <source>
        <strain evidence="9">NBRC 111535</strain>
    </source>
</reference>
<protein>
    <recommendedName>
        <fullName evidence="6">tRNA1(Val) (adenine(37)-N6)-methyltransferase</fullName>
        <ecNumber evidence="6">2.1.1.223</ecNumber>
    </recommendedName>
    <alternativeName>
        <fullName evidence="6">tRNA m6A37 methyltransferase</fullName>
    </alternativeName>
</protein>
<evidence type="ECO:0000259" key="7">
    <source>
        <dbReference type="Pfam" id="PF05175"/>
    </source>
</evidence>
<comment type="similarity">
    <text evidence="6">Belongs to the methyltransferase superfamily. tRNA (adenine-N(6)-)-methyltransferase family.</text>
</comment>
<keyword evidence="5 6" id="KW-0819">tRNA processing</keyword>
<sequence>MPNDYFQFQQFRIEQAACAMKVSTDACVLGAAVDLAGATRLLDVGTGTGLLALMAAQRHPTVAIEAVELDPAAAAQAAANAAACPWGPRIQMHALSLAAYAAAGPASFSHIVCNPPFFQRALRSPNAARTTARHAAPESLTFAEISRFAADFLAPGGRLTLLLPVPEMAQFSADAAAVGLHPATRLALRHRPDSRVLRHVVAFGRAPGPPVEQELAIHPADDDAAYSAAFQALLAGFYLAL</sequence>
<dbReference type="EMBL" id="CP029145">
    <property type="protein sequence ID" value="AWM31944.1"/>
    <property type="molecule type" value="Genomic_DNA"/>
</dbReference>
<accession>A0A2Z3GRB3</accession>
<dbReference type="GO" id="GO:0016430">
    <property type="term" value="F:tRNA (adenine-N6)-methyltransferase activity"/>
    <property type="evidence" value="ECO:0007669"/>
    <property type="project" value="UniProtKB-UniRule"/>
</dbReference>
<evidence type="ECO:0000313" key="8">
    <source>
        <dbReference type="EMBL" id="AWM31944.1"/>
    </source>
</evidence>
<dbReference type="SUPFAM" id="SSF53335">
    <property type="entry name" value="S-adenosyl-L-methionine-dependent methyltransferases"/>
    <property type="match status" value="1"/>
</dbReference>
<dbReference type="PANTHER" id="PTHR47739">
    <property type="entry name" value="TRNA1(VAL) (ADENINE(37)-N6)-METHYLTRANSFERASE"/>
    <property type="match status" value="1"/>
</dbReference>
<evidence type="ECO:0000256" key="3">
    <source>
        <dbReference type="ARBA" id="ARBA00022679"/>
    </source>
</evidence>
<organism evidence="8 9">
    <name type="scientific">Hymenobacter nivis</name>
    <dbReference type="NCBI Taxonomy" id="1850093"/>
    <lineage>
        <taxon>Bacteria</taxon>
        <taxon>Pseudomonadati</taxon>
        <taxon>Bacteroidota</taxon>
        <taxon>Cytophagia</taxon>
        <taxon>Cytophagales</taxon>
        <taxon>Hymenobacteraceae</taxon>
        <taxon>Hymenobacter</taxon>
    </lineage>
</organism>
<keyword evidence="1 6" id="KW-0963">Cytoplasm</keyword>
<dbReference type="CDD" id="cd02440">
    <property type="entry name" value="AdoMet_MTases"/>
    <property type="match status" value="1"/>
</dbReference>
<dbReference type="OrthoDB" id="5383291at2"/>
<evidence type="ECO:0000256" key="4">
    <source>
        <dbReference type="ARBA" id="ARBA00022691"/>
    </source>
</evidence>
<evidence type="ECO:0000256" key="1">
    <source>
        <dbReference type="ARBA" id="ARBA00022490"/>
    </source>
</evidence>
<evidence type="ECO:0000256" key="2">
    <source>
        <dbReference type="ARBA" id="ARBA00022603"/>
    </source>
</evidence>
<dbReference type="GO" id="GO:0032259">
    <property type="term" value="P:methylation"/>
    <property type="evidence" value="ECO:0007669"/>
    <property type="project" value="UniProtKB-KW"/>
</dbReference>
<dbReference type="EC" id="2.1.1.223" evidence="6"/>
<keyword evidence="9" id="KW-1185">Reference proteome</keyword>
<dbReference type="Gene3D" id="3.40.50.150">
    <property type="entry name" value="Vaccinia Virus protein VP39"/>
    <property type="match status" value="1"/>
</dbReference>
<dbReference type="KEGG" id="hnv:DDQ68_03540"/>
<feature type="domain" description="Methyltransferase small" evidence="7">
    <location>
        <begin position="37"/>
        <end position="135"/>
    </location>
</feature>
<dbReference type="InterPro" id="IPR007848">
    <property type="entry name" value="Small_mtfrase_dom"/>
</dbReference>
<dbReference type="GO" id="GO:0005737">
    <property type="term" value="C:cytoplasm"/>
    <property type="evidence" value="ECO:0007669"/>
    <property type="project" value="UniProtKB-SubCell"/>
</dbReference>
<name>A0A2Z3GRB3_9BACT</name>
<dbReference type="GO" id="GO:0008033">
    <property type="term" value="P:tRNA processing"/>
    <property type="evidence" value="ECO:0007669"/>
    <property type="project" value="UniProtKB-UniRule"/>
</dbReference>
<dbReference type="HAMAP" id="MF_01872">
    <property type="entry name" value="tRNA_methyltr_YfiC"/>
    <property type="match status" value="1"/>
</dbReference>
<dbReference type="InterPro" id="IPR050210">
    <property type="entry name" value="tRNA_Adenine-N(6)_MTase"/>
</dbReference>
<dbReference type="RefSeq" id="WP_109654899.1">
    <property type="nucleotide sequence ID" value="NZ_CP029145.1"/>
</dbReference>
<comment type="subcellular location">
    <subcellularLocation>
        <location evidence="6">Cytoplasm</location>
    </subcellularLocation>
</comment>
<dbReference type="AlphaFoldDB" id="A0A2Z3GRB3"/>
<comment type="catalytic activity">
    <reaction evidence="6">
        <text>adenosine(37) in tRNA1(Val) + S-adenosyl-L-methionine = N(6)-methyladenosine(37) in tRNA1(Val) + S-adenosyl-L-homocysteine + H(+)</text>
        <dbReference type="Rhea" id="RHEA:43160"/>
        <dbReference type="Rhea" id="RHEA-COMP:10369"/>
        <dbReference type="Rhea" id="RHEA-COMP:10370"/>
        <dbReference type="ChEBI" id="CHEBI:15378"/>
        <dbReference type="ChEBI" id="CHEBI:57856"/>
        <dbReference type="ChEBI" id="CHEBI:59789"/>
        <dbReference type="ChEBI" id="CHEBI:74411"/>
        <dbReference type="ChEBI" id="CHEBI:74449"/>
        <dbReference type="EC" id="2.1.1.223"/>
    </reaction>
</comment>
<gene>
    <name evidence="8" type="ORF">DDQ68_03540</name>
</gene>
<dbReference type="InterPro" id="IPR022882">
    <property type="entry name" value="tRNA_adenine-N6_MeTrfase"/>
</dbReference>
<evidence type="ECO:0000256" key="5">
    <source>
        <dbReference type="ARBA" id="ARBA00022694"/>
    </source>
</evidence>
<comment type="function">
    <text evidence="6">Specifically methylates the adenine in position 37 of tRNA(1)(Val) (anticodon cmo5UAC).</text>
</comment>
<evidence type="ECO:0000313" key="9">
    <source>
        <dbReference type="Proteomes" id="UP000245999"/>
    </source>
</evidence>